<evidence type="ECO:0000259" key="4">
    <source>
        <dbReference type="Pfam" id="PF00535"/>
    </source>
</evidence>
<evidence type="ECO:0000256" key="2">
    <source>
        <dbReference type="ARBA" id="ARBA00022676"/>
    </source>
</evidence>
<keyword evidence="3 5" id="KW-0808">Transferase</keyword>
<proteinExistence type="inferred from homology"/>
<protein>
    <submittedName>
        <fullName evidence="5">Glycosyltransferase</fullName>
    </submittedName>
</protein>
<dbReference type="Pfam" id="PF00535">
    <property type="entry name" value="Glycos_transf_2"/>
    <property type="match status" value="1"/>
</dbReference>
<keyword evidence="2" id="KW-0328">Glycosyltransferase</keyword>
<dbReference type="CDD" id="cd04186">
    <property type="entry name" value="GT_2_like_c"/>
    <property type="match status" value="1"/>
</dbReference>
<evidence type="ECO:0000313" key="6">
    <source>
        <dbReference type="Proteomes" id="UP000440498"/>
    </source>
</evidence>
<accession>A0A6A7MZ82</accession>
<dbReference type="InterPro" id="IPR029044">
    <property type="entry name" value="Nucleotide-diphossugar_trans"/>
</dbReference>
<reference evidence="5 6" key="1">
    <citation type="submission" date="2019-10" db="EMBL/GenBank/DDBJ databases">
        <title>Two novel species isolated from a subtropical stream in China.</title>
        <authorList>
            <person name="Lu H."/>
        </authorList>
    </citation>
    <scope>NUCLEOTIDE SEQUENCE [LARGE SCALE GENOMIC DNA]</scope>
    <source>
        <strain evidence="5 6">FT29W</strain>
    </source>
</reference>
<dbReference type="InterPro" id="IPR001173">
    <property type="entry name" value="Glyco_trans_2-like"/>
</dbReference>
<dbReference type="SUPFAM" id="SSF53448">
    <property type="entry name" value="Nucleotide-diphospho-sugar transferases"/>
    <property type="match status" value="1"/>
</dbReference>
<comment type="similarity">
    <text evidence="1">Belongs to the glycosyltransferase 2 family.</text>
</comment>
<keyword evidence="6" id="KW-1185">Reference proteome</keyword>
<evidence type="ECO:0000256" key="3">
    <source>
        <dbReference type="ARBA" id="ARBA00022679"/>
    </source>
</evidence>
<dbReference type="RefSeq" id="WP_152837438.1">
    <property type="nucleotide sequence ID" value="NZ_WHUG01000002.1"/>
</dbReference>
<evidence type="ECO:0000313" key="5">
    <source>
        <dbReference type="EMBL" id="MQA38011.1"/>
    </source>
</evidence>
<comment type="caution">
    <text evidence="5">The sequence shown here is derived from an EMBL/GenBank/DDBJ whole genome shotgun (WGS) entry which is preliminary data.</text>
</comment>
<dbReference type="PANTHER" id="PTHR43179:SF12">
    <property type="entry name" value="GALACTOFURANOSYLTRANSFERASE GLFT2"/>
    <property type="match status" value="1"/>
</dbReference>
<dbReference type="Proteomes" id="UP000440498">
    <property type="component" value="Unassembled WGS sequence"/>
</dbReference>
<feature type="domain" description="Glycosyltransferase 2-like" evidence="4">
    <location>
        <begin position="104"/>
        <end position="177"/>
    </location>
</feature>
<gene>
    <name evidence="5" type="ORF">GEV02_07610</name>
</gene>
<dbReference type="PANTHER" id="PTHR43179">
    <property type="entry name" value="RHAMNOSYLTRANSFERASE WBBL"/>
    <property type="match status" value="1"/>
</dbReference>
<dbReference type="EMBL" id="WHUG01000002">
    <property type="protein sequence ID" value="MQA38011.1"/>
    <property type="molecule type" value="Genomic_DNA"/>
</dbReference>
<dbReference type="Gene3D" id="3.90.550.10">
    <property type="entry name" value="Spore Coat Polysaccharide Biosynthesis Protein SpsA, Chain A"/>
    <property type="match status" value="1"/>
</dbReference>
<sequence length="343" mass="38095">MSAQIRPKVWIVLVNWNGWRDSIECLESVFRQDYSNFGVILCDNDSSDGSLAAICDWARGDVAYSPPTGPLARLTTPSLPKPLPYRLLESAAQARLGKDSAALQLVPTGGNLGFAGGNNVGIRLALTDPDCAYVWLLNNDTVVEPDCLGHMVDRATTAPRAGITGSINYFYSDSDRVQALGGGTFSRYRVRSSLHAFGLQSAQLTPDVRAAAEQRLDWVSGASMLVSRAFIERVGEMEERYFLYYEEIDWALRGHAEFRNAVALDARLYHKAGSATGEHSDSAFAVYTMCRSRFKLYRKFMPVWLPACYMRTGRDILAAVVKGRRVNARAMWRASVDDLLMRN</sequence>
<evidence type="ECO:0000256" key="1">
    <source>
        <dbReference type="ARBA" id="ARBA00006739"/>
    </source>
</evidence>
<dbReference type="GO" id="GO:0016757">
    <property type="term" value="F:glycosyltransferase activity"/>
    <property type="evidence" value="ECO:0007669"/>
    <property type="project" value="UniProtKB-KW"/>
</dbReference>
<organism evidence="5 6">
    <name type="scientific">Rugamonas aquatica</name>
    <dbReference type="NCBI Taxonomy" id="2743357"/>
    <lineage>
        <taxon>Bacteria</taxon>
        <taxon>Pseudomonadati</taxon>
        <taxon>Pseudomonadota</taxon>
        <taxon>Betaproteobacteria</taxon>
        <taxon>Burkholderiales</taxon>
        <taxon>Oxalobacteraceae</taxon>
        <taxon>Telluria group</taxon>
        <taxon>Rugamonas</taxon>
    </lineage>
</organism>
<name>A0A6A7MZ82_9BURK</name>
<dbReference type="AlphaFoldDB" id="A0A6A7MZ82"/>